<dbReference type="AlphaFoldDB" id="A0A849L6H6"/>
<dbReference type="Gene3D" id="1.10.10.10">
    <property type="entry name" value="Winged helix-like DNA-binding domain superfamily/Winged helix DNA-binding domain"/>
    <property type="match status" value="1"/>
</dbReference>
<comment type="caution">
    <text evidence="6">The sequence shown here is derived from an EMBL/GenBank/DDBJ whole genome shotgun (WGS) entry which is preliminary data.</text>
</comment>
<keyword evidence="3" id="KW-0238">DNA-binding</keyword>
<keyword evidence="4" id="KW-0804">Transcription</keyword>
<dbReference type="InterPro" id="IPR005119">
    <property type="entry name" value="LysR_subst-bd"/>
</dbReference>
<organism evidence="6 7">
    <name type="scientific">Halovulum dunhuangense</name>
    <dbReference type="NCBI Taxonomy" id="1505036"/>
    <lineage>
        <taxon>Bacteria</taxon>
        <taxon>Pseudomonadati</taxon>
        <taxon>Pseudomonadota</taxon>
        <taxon>Alphaproteobacteria</taxon>
        <taxon>Rhodobacterales</taxon>
        <taxon>Paracoccaceae</taxon>
        <taxon>Halovulum</taxon>
    </lineage>
</organism>
<name>A0A849L6H6_9RHOB</name>
<dbReference type="PANTHER" id="PTHR30126:SF97">
    <property type="entry name" value="HTH-TYPE TRANSCRIPTIONAL REGULATOR ABGR"/>
    <property type="match status" value="1"/>
</dbReference>
<gene>
    <name evidence="6" type="ORF">HMH01_14985</name>
</gene>
<dbReference type="GO" id="GO:0003700">
    <property type="term" value="F:DNA-binding transcription factor activity"/>
    <property type="evidence" value="ECO:0007669"/>
    <property type="project" value="InterPro"/>
</dbReference>
<evidence type="ECO:0000313" key="6">
    <source>
        <dbReference type="EMBL" id="NNU81744.1"/>
    </source>
</evidence>
<comment type="similarity">
    <text evidence="1">Belongs to the LysR transcriptional regulatory family.</text>
</comment>
<keyword evidence="2" id="KW-0805">Transcription regulation</keyword>
<evidence type="ECO:0000256" key="3">
    <source>
        <dbReference type="ARBA" id="ARBA00023125"/>
    </source>
</evidence>
<dbReference type="Pfam" id="PF00126">
    <property type="entry name" value="HTH_1"/>
    <property type="match status" value="1"/>
</dbReference>
<keyword evidence="7" id="KW-1185">Reference proteome</keyword>
<dbReference type="Proteomes" id="UP000572377">
    <property type="component" value="Unassembled WGS sequence"/>
</dbReference>
<protein>
    <submittedName>
        <fullName evidence="6">LysR family transcriptional regulator</fullName>
    </submittedName>
</protein>
<dbReference type="RefSeq" id="WP_171326564.1">
    <property type="nucleotide sequence ID" value="NZ_JABFBC010000002.1"/>
</dbReference>
<evidence type="ECO:0000256" key="2">
    <source>
        <dbReference type="ARBA" id="ARBA00023015"/>
    </source>
</evidence>
<dbReference type="InterPro" id="IPR000847">
    <property type="entry name" value="LysR_HTH_N"/>
</dbReference>
<dbReference type="SUPFAM" id="SSF46785">
    <property type="entry name" value="Winged helix' DNA-binding domain"/>
    <property type="match status" value="1"/>
</dbReference>
<sequence>MDLRDLSYFETIARTATYDEAAEILGRTKQALTKSVRRLEADIGGTLFERDGRGKALTALGIALLERAERLRLSVDDIGREMADLAGGRTGLVRIGTGMTPASHILPAACRQLRAAVPGIRLELEIGNSDFLQERLRHGTLDLILCPMDGGDLSDLDVRVVLDETVVVAAGVDHPLAGRGFELAELTEHGWMLQSQSSAMRAWLDAVFTSRNLAPPRVMVETGTIGVLTRVAEEMQLLTFTSRRNLNTLVELAHPETTMPRQFGLMSRRDAYLPPAARRLREFILATVAAGPA</sequence>
<evidence type="ECO:0000313" key="7">
    <source>
        <dbReference type="Proteomes" id="UP000572377"/>
    </source>
</evidence>
<reference evidence="6 7" key="1">
    <citation type="submission" date="2020-05" db="EMBL/GenBank/DDBJ databases">
        <title>Gimesia benthica sp. nov., a novel planctomycete isolated from a deep-sea water sample of the Northwest Indian Ocean.</title>
        <authorList>
            <person name="Wang J."/>
            <person name="Ruan C."/>
            <person name="Song L."/>
            <person name="Zhu Y."/>
            <person name="Li A."/>
            <person name="Zheng X."/>
            <person name="Wang L."/>
            <person name="Lu Z."/>
            <person name="Huang Y."/>
            <person name="Du W."/>
            <person name="Zhou Y."/>
            <person name="Huang L."/>
            <person name="Dai X."/>
        </authorList>
    </citation>
    <scope>NUCLEOTIDE SEQUENCE [LARGE SCALE GENOMIC DNA]</scope>
    <source>
        <strain evidence="6 7">YYQ-30</strain>
    </source>
</reference>
<proteinExistence type="inferred from homology"/>
<dbReference type="PROSITE" id="PS50931">
    <property type="entry name" value="HTH_LYSR"/>
    <property type="match status" value="1"/>
</dbReference>
<dbReference type="Gene3D" id="3.40.190.290">
    <property type="match status" value="1"/>
</dbReference>
<dbReference type="GO" id="GO:0000976">
    <property type="term" value="F:transcription cis-regulatory region binding"/>
    <property type="evidence" value="ECO:0007669"/>
    <property type="project" value="TreeGrafter"/>
</dbReference>
<dbReference type="Pfam" id="PF03466">
    <property type="entry name" value="LysR_substrate"/>
    <property type="match status" value="1"/>
</dbReference>
<feature type="domain" description="HTH lysR-type" evidence="5">
    <location>
        <begin position="1"/>
        <end position="58"/>
    </location>
</feature>
<dbReference type="SUPFAM" id="SSF53850">
    <property type="entry name" value="Periplasmic binding protein-like II"/>
    <property type="match status" value="1"/>
</dbReference>
<dbReference type="InterPro" id="IPR036388">
    <property type="entry name" value="WH-like_DNA-bd_sf"/>
</dbReference>
<accession>A0A849L6H6</accession>
<evidence type="ECO:0000259" key="5">
    <source>
        <dbReference type="PROSITE" id="PS50931"/>
    </source>
</evidence>
<dbReference type="PANTHER" id="PTHR30126">
    <property type="entry name" value="HTH-TYPE TRANSCRIPTIONAL REGULATOR"/>
    <property type="match status" value="1"/>
</dbReference>
<dbReference type="EMBL" id="JABFBC010000002">
    <property type="protein sequence ID" value="NNU81744.1"/>
    <property type="molecule type" value="Genomic_DNA"/>
</dbReference>
<evidence type="ECO:0000256" key="1">
    <source>
        <dbReference type="ARBA" id="ARBA00009437"/>
    </source>
</evidence>
<evidence type="ECO:0000256" key="4">
    <source>
        <dbReference type="ARBA" id="ARBA00023163"/>
    </source>
</evidence>
<dbReference type="InterPro" id="IPR036390">
    <property type="entry name" value="WH_DNA-bd_sf"/>
</dbReference>